<dbReference type="SUPFAM" id="SSF56349">
    <property type="entry name" value="DNA breaking-rejoining enzymes"/>
    <property type="match status" value="1"/>
</dbReference>
<comment type="caution">
    <text evidence="3">The sequence shown here is derived from an EMBL/GenBank/DDBJ whole genome shotgun (WGS) entry which is preliminary data.</text>
</comment>
<organism evidence="3 4">
    <name type="scientific">Streptomyces xantholiticus</name>
    <dbReference type="NCBI Taxonomy" id="68285"/>
    <lineage>
        <taxon>Bacteria</taxon>
        <taxon>Bacillati</taxon>
        <taxon>Actinomycetota</taxon>
        <taxon>Actinomycetes</taxon>
        <taxon>Kitasatosporales</taxon>
        <taxon>Streptomycetaceae</taxon>
        <taxon>Streptomyces</taxon>
    </lineage>
</organism>
<dbReference type="Proteomes" id="UP001445472">
    <property type="component" value="Unassembled WGS sequence"/>
</dbReference>
<keyword evidence="1" id="KW-0233">DNA recombination</keyword>
<dbReference type="EMBL" id="JBEPBX010000002">
    <property type="protein sequence ID" value="MER6612555.1"/>
    <property type="molecule type" value="Genomic_DNA"/>
</dbReference>
<protein>
    <submittedName>
        <fullName evidence="3">Site-specific integrase</fullName>
    </submittedName>
</protein>
<accession>A0ABV1UP16</accession>
<evidence type="ECO:0000313" key="3">
    <source>
        <dbReference type="EMBL" id="MER6612555.1"/>
    </source>
</evidence>
<evidence type="ECO:0000313" key="4">
    <source>
        <dbReference type="Proteomes" id="UP001445472"/>
    </source>
</evidence>
<dbReference type="InterPro" id="IPR002104">
    <property type="entry name" value="Integrase_catalytic"/>
</dbReference>
<dbReference type="InterPro" id="IPR011010">
    <property type="entry name" value="DNA_brk_join_enz"/>
</dbReference>
<evidence type="ECO:0000256" key="1">
    <source>
        <dbReference type="ARBA" id="ARBA00023172"/>
    </source>
</evidence>
<keyword evidence="4" id="KW-1185">Reference proteome</keyword>
<dbReference type="RefSeq" id="WP_351974938.1">
    <property type="nucleotide sequence ID" value="NZ_JBEPBX010000002.1"/>
</dbReference>
<proteinExistence type="predicted"/>
<dbReference type="InterPro" id="IPR050090">
    <property type="entry name" value="Tyrosine_recombinase_XerCD"/>
</dbReference>
<dbReference type="Gene3D" id="1.10.443.10">
    <property type="entry name" value="Intergrase catalytic core"/>
    <property type="match status" value="1"/>
</dbReference>
<reference evidence="3 4" key="1">
    <citation type="submission" date="2024-06" db="EMBL/GenBank/DDBJ databases">
        <title>The Natural Products Discovery Center: Release of the First 8490 Sequenced Strains for Exploring Actinobacteria Biosynthetic Diversity.</title>
        <authorList>
            <person name="Kalkreuter E."/>
            <person name="Kautsar S.A."/>
            <person name="Yang D."/>
            <person name="Bader C.D."/>
            <person name="Teijaro C.N."/>
            <person name="Fluegel L."/>
            <person name="Davis C.M."/>
            <person name="Simpson J.R."/>
            <person name="Lauterbach L."/>
            <person name="Steele A.D."/>
            <person name="Gui C."/>
            <person name="Meng S."/>
            <person name="Li G."/>
            <person name="Viehrig K."/>
            <person name="Ye F."/>
            <person name="Su P."/>
            <person name="Kiefer A.F."/>
            <person name="Nichols A."/>
            <person name="Cepeda A.J."/>
            <person name="Yan W."/>
            <person name="Fan B."/>
            <person name="Jiang Y."/>
            <person name="Adhikari A."/>
            <person name="Zheng C.-J."/>
            <person name="Schuster L."/>
            <person name="Cowan T.M."/>
            <person name="Smanski M.J."/>
            <person name="Chevrette M.G."/>
            <person name="De Carvalho L.P.S."/>
            <person name="Shen B."/>
        </authorList>
    </citation>
    <scope>NUCLEOTIDE SEQUENCE [LARGE SCALE GENOMIC DNA]</scope>
    <source>
        <strain evidence="3 4">NPDC000837</strain>
    </source>
</reference>
<dbReference type="InterPro" id="IPR013762">
    <property type="entry name" value="Integrase-like_cat_sf"/>
</dbReference>
<gene>
    <name evidence="3" type="ORF">ABT276_04000</name>
</gene>
<name>A0ABV1UP16_9ACTN</name>
<dbReference type="PANTHER" id="PTHR30349">
    <property type="entry name" value="PHAGE INTEGRASE-RELATED"/>
    <property type="match status" value="1"/>
</dbReference>
<dbReference type="PANTHER" id="PTHR30349:SF64">
    <property type="entry name" value="PROPHAGE INTEGRASE INTD-RELATED"/>
    <property type="match status" value="1"/>
</dbReference>
<feature type="domain" description="Tyr recombinase" evidence="2">
    <location>
        <begin position="243"/>
        <end position="462"/>
    </location>
</feature>
<sequence length="473" mass="52865">MARWSGGRGLMDTTFDVRIHKILTYKGKRKTSYTVRWVVAGKPHRETFGTSALADSFRSELVSATRRGEAFSVSTGRPVSHQSGASAINWYTFAVQFTDAQWRRTSGNNRKNVAKALMTATVALLRTPLPSRFAPIDVRTALREFAFNTNRRADAPPEVSLILRWVERNTESMAAWEDPRRVDDVLHALATKLDGSTAAPSSIKRNRRILNVAVEYAVKHGTLRSNPLPKGRGTTPKTSSAVDKRSLINPDHAAGLLGWIWRRPRGGRRLHAFFATLYYTGPRPEEAVAMRVLDARLPNEGEEDQWGELLFHTAQPEVGKRWTDTGEVHEVRGLKGRAKHDTRVVPCRPALTRILRDHIEAEGLKPGDLLFPGENGDILSGSVFRRAWRTARKEVLLPEEFASPLGKRVYDLRHTCLTTWLNAGIPPAQVAEWAGNSVPVLLATYARCISGQLKDHQKRIEAGGDLPDLTEER</sequence>
<evidence type="ECO:0000259" key="2">
    <source>
        <dbReference type="PROSITE" id="PS51898"/>
    </source>
</evidence>
<dbReference type="PROSITE" id="PS51898">
    <property type="entry name" value="TYR_RECOMBINASE"/>
    <property type="match status" value="1"/>
</dbReference>